<dbReference type="Proteomes" id="UP000663090">
    <property type="component" value="Chromosome"/>
</dbReference>
<dbReference type="EMBL" id="CP071091">
    <property type="protein sequence ID" value="QSQ12560.1"/>
    <property type="molecule type" value="Genomic_DNA"/>
</dbReference>
<evidence type="ECO:0000313" key="2">
    <source>
        <dbReference type="EMBL" id="QSQ12560.1"/>
    </source>
</evidence>
<keyword evidence="3" id="KW-1185">Reference proteome</keyword>
<dbReference type="InterPro" id="IPR041261">
    <property type="entry name" value="R2K_2"/>
</dbReference>
<name>A0ABX7N1G4_9BACT</name>
<evidence type="ECO:0000259" key="1">
    <source>
        <dbReference type="Pfam" id="PF18299"/>
    </source>
</evidence>
<reference evidence="2 3" key="1">
    <citation type="submission" date="2021-02" db="EMBL/GenBank/DDBJ databases">
        <title>De Novo genome assembly of isolated myxobacteria.</title>
        <authorList>
            <person name="Stevens D.C."/>
        </authorList>
    </citation>
    <scope>NUCLEOTIDE SEQUENCE [LARGE SCALE GENOMIC DNA]</scope>
    <source>
        <strain evidence="2 3">SCHIC003</strain>
    </source>
</reference>
<dbReference type="RefSeq" id="WP_206714285.1">
    <property type="nucleotide sequence ID" value="NZ_CP071091.1"/>
</dbReference>
<gene>
    <name evidence="2" type="ORF">JY572_29970</name>
</gene>
<accession>A0ABX7N1G4</accession>
<protein>
    <submittedName>
        <fullName evidence="2">ATP-grasp domain-containing protein</fullName>
    </submittedName>
</protein>
<feature type="domain" description="ATP-grasp" evidence="1">
    <location>
        <begin position="92"/>
        <end position="243"/>
    </location>
</feature>
<sequence>MTETARPWPRKAFIEEESHGRMEPEMRLLLEGLHARNIPTETFTAKRMERRQLPLAPDTLVAGYVPTVLGALKQLGIEPPPTHDYPPSLAPFLHRRLWTSTVRQLTSHLLDVSSAPVFAKPQGRRKRFTGHVFQSADDLLFLERASQATPLLCSDVVRWRSEHRVFVVHGAVVGIRHYAGAPEVALDVPRIHEALQRLESSGEATAGYAADFGVLDTGETALVEWNDGFSLGAYGLDAASYTALTAARWCELTGLRAPRP</sequence>
<dbReference type="Pfam" id="PF18299">
    <property type="entry name" value="R2K_2"/>
    <property type="match status" value="1"/>
</dbReference>
<organism evidence="2 3">
    <name type="scientific">Myxococcus landrumensis</name>
    <dbReference type="NCBI Taxonomy" id="2813577"/>
    <lineage>
        <taxon>Bacteria</taxon>
        <taxon>Pseudomonadati</taxon>
        <taxon>Myxococcota</taxon>
        <taxon>Myxococcia</taxon>
        <taxon>Myxococcales</taxon>
        <taxon>Cystobacterineae</taxon>
        <taxon>Myxococcaceae</taxon>
        <taxon>Myxococcus</taxon>
    </lineage>
</organism>
<evidence type="ECO:0000313" key="3">
    <source>
        <dbReference type="Proteomes" id="UP000663090"/>
    </source>
</evidence>
<proteinExistence type="predicted"/>